<organism evidence="2 3">
    <name type="scientific">Lactobacillus phage ViSo-2018a</name>
    <dbReference type="NCBI Taxonomy" id="2267607"/>
    <lineage>
        <taxon>Viruses</taxon>
        <taxon>Duplodnaviria</taxon>
        <taxon>Heunggongvirae</taxon>
        <taxon>Uroviricota</taxon>
        <taxon>Caudoviricetes</taxon>
        <taxon>Tybeckvirinae</taxon>
        <taxon>Lidleunavirus</taxon>
        <taxon>Lidleunavirus ViSo2018a</taxon>
    </lineage>
</organism>
<evidence type="ECO:0000313" key="2">
    <source>
        <dbReference type="EMBL" id="AZA17301.1"/>
    </source>
</evidence>
<accession>A0A3G6JHG0</accession>
<dbReference type="InterPro" id="IPR003497">
    <property type="entry name" value="BRO_N_domain"/>
</dbReference>
<dbReference type="PROSITE" id="PS51750">
    <property type="entry name" value="BRO_N"/>
    <property type="match status" value="1"/>
</dbReference>
<gene>
    <name evidence="2" type="ORF">DQL93_0610</name>
</gene>
<protein>
    <submittedName>
        <fullName evidence="2">Antirepressor protein</fullName>
    </submittedName>
</protein>
<sequence>MLYLTSFLSLNFCTFNKSNSKLVIFNFEGNQVRTIEIDIEPWFVGKDVASILGYKKPQNALATHIDEEDKTTSLIQGTGSNYKSKAVIINESGLCGHAFLFQRIKKVS</sequence>
<dbReference type="SMART" id="SM01040">
    <property type="entry name" value="Bro-N"/>
    <property type="match status" value="1"/>
</dbReference>
<dbReference type="PANTHER" id="PTHR36180:SF2">
    <property type="entry name" value="BRO FAMILY PROTEIN"/>
    <property type="match status" value="1"/>
</dbReference>
<dbReference type="Proteomes" id="UP000274035">
    <property type="component" value="Segment"/>
</dbReference>
<proteinExistence type="predicted"/>
<dbReference type="PANTHER" id="PTHR36180">
    <property type="entry name" value="DNA-BINDING PROTEIN-RELATED-RELATED"/>
    <property type="match status" value="1"/>
</dbReference>
<dbReference type="EMBL" id="CP031026">
    <property type="protein sequence ID" value="AZA17301.1"/>
    <property type="molecule type" value="Genomic_DNA"/>
</dbReference>
<feature type="domain" description="Bro-N" evidence="1">
    <location>
        <begin position="16"/>
        <end position="108"/>
    </location>
</feature>
<name>A0A3G6JHG0_9CAUD</name>
<keyword evidence="3" id="KW-1185">Reference proteome</keyword>
<dbReference type="Pfam" id="PF02498">
    <property type="entry name" value="Bro-N"/>
    <property type="match status" value="1"/>
</dbReference>
<evidence type="ECO:0000313" key="3">
    <source>
        <dbReference type="Proteomes" id="UP000274035"/>
    </source>
</evidence>
<evidence type="ECO:0000259" key="1">
    <source>
        <dbReference type="PROSITE" id="PS51750"/>
    </source>
</evidence>
<reference evidence="2 3" key="1">
    <citation type="submission" date="2018-09" db="EMBL/GenBank/DDBJ databases">
        <authorList>
            <person name="Somerville V."/>
        </authorList>
    </citation>
    <scope>NUCLEOTIDE SEQUENCE [LARGE SCALE GENOMIC DNA]</scope>
</reference>